<reference evidence="3" key="5">
    <citation type="journal article" date="2008" name="Nucleic Acids Res.">
        <title>The Rice Annotation Project Database (RAP-DB): 2008 update.</title>
        <authorList>
            <consortium name="The Rice Annotation Project (RAP)"/>
            <person name="Tanaka T."/>
            <person name="Antonio B.A."/>
            <person name="Kikuchi S."/>
            <person name="Matsumoto T."/>
            <person name="Nagamura Y."/>
            <person name="Numa H."/>
            <person name="Sakai H."/>
            <person name="Wu J."/>
            <person name="Itoh T."/>
            <person name="Sasaki T."/>
            <person name="Aono R."/>
            <person name="Fujii Y."/>
            <person name="Habara T."/>
            <person name="Harada E."/>
            <person name="Kanno M."/>
            <person name="Kawahara Y."/>
            <person name="Kawashima H."/>
            <person name="Kubooka H."/>
            <person name="Matsuya A."/>
            <person name="Nakaoka H."/>
            <person name="Saichi N."/>
            <person name="Sanbonmatsu R."/>
            <person name="Sato Y."/>
            <person name="Shinso Y."/>
            <person name="Suzuki M."/>
            <person name="Takeda J."/>
            <person name="Tanino M."/>
            <person name="Todokoro F."/>
            <person name="Yamaguchi K."/>
            <person name="Yamamoto N."/>
            <person name="Yamasaki C."/>
            <person name="Imanishi T."/>
            <person name="Okido T."/>
            <person name="Tada M."/>
            <person name="Ikeo K."/>
            <person name="Tateno Y."/>
            <person name="Gojobori T."/>
            <person name="Lin Y.C."/>
            <person name="Wei F.J."/>
            <person name="Hsing Y.I."/>
            <person name="Zhao Q."/>
            <person name="Han B."/>
            <person name="Kramer M.R."/>
            <person name="McCombie R.W."/>
            <person name="Lonsdale D."/>
            <person name="O'Donovan C.C."/>
            <person name="Whitfield E.J."/>
            <person name="Apweiler R."/>
            <person name="Koyanagi K.O."/>
            <person name="Khurana J.P."/>
            <person name="Raghuvanshi S."/>
            <person name="Singh N.K."/>
            <person name="Tyagi A.K."/>
            <person name="Haberer G."/>
            <person name="Fujisawa M."/>
            <person name="Hosokawa S."/>
            <person name="Ito Y."/>
            <person name="Ikawa H."/>
            <person name="Shibata M."/>
            <person name="Yamamoto M."/>
            <person name="Bruskiewich R.M."/>
            <person name="Hoen D.R."/>
            <person name="Bureau TE."/>
            <person name="Namiki N."/>
            <person name="Ohyanagi H."/>
            <person name="Sakai Y."/>
            <person name="Nobushima S."/>
            <person name="Sakata K."/>
            <person name="Barrero R.A."/>
            <person name="Sato Y."/>
            <person name="Souvorov A."/>
            <person name="Smith-White B."/>
            <person name="Tatusova T."/>
            <person name="An S."/>
            <person name="An G."/>
            <person name="OOta S."/>
            <person name="Fuks G."/>
            <person name="Messing J."/>
            <person name="Christie K.R."/>
            <person name="Lieberherr D."/>
            <person name="Kim H."/>
            <person name="Zuccolo A."/>
            <person name="Wing R.A."/>
            <person name="Nobuta K."/>
            <person name="Green P.J."/>
            <person name="Lu C."/>
            <person name="Meyers BC."/>
            <person name="Chaparro C."/>
            <person name="Piegu B."/>
            <person name="Panaud O."/>
            <person name="Echeverria M."/>
        </authorList>
    </citation>
    <scope>NUCLEOTIDE SEQUENCE</scope>
</reference>
<dbReference type="EMBL" id="AP008208">
    <property type="protein sequence ID" value="BAF10369.1"/>
    <property type="molecule type" value="Genomic_DNA"/>
</dbReference>
<reference evidence="3" key="3">
    <citation type="journal article" date="2006" name="Nucleic Acids Res.">
        <title>The Rice Annotation Project Database (RAP-DB): hub for Oryza sativa ssp. japonica genome information.</title>
        <authorList>
            <person name="Ohyanagi H."/>
            <person name="Tanaka T."/>
            <person name="Sakai H."/>
            <person name="Shigemoto Y."/>
            <person name="Yamaguchi K."/>
            <person name="Habara T."/>
            <person name="Fujii Y."/>
            <person name="Antonio B.A."/>
            <person name="Nagamura Y."/>
            <person name="Imanishi T."/>
            <person name="Ikeo K."/>
            <person name="Itoh T."/>
            <person name="Gojobori T."/>
            <person name="Sasaki T."/>
        </authorList>
    </citation>
    <scope>NUCLEOTIDE SEQUENCE</scope>
</reference>
<evidence type="ECO:0000313" key="3">
    <source>
        <dbReference type="EMBL" id="BAF10369.1"/>
    </source>
</evidence>
<protein>
    <submittedName>
        <fullName evidence="3">Os02g0807300 protein</fullName>
    </submittedName>
</protein>
<dbReference type="Proteomes" id="UP000000763">
    <property type="component" value="Chromosome 2"/>
</dbReference>
<sequence>MASLCRPAPAIHAFTAVCALPPPALHACRPSPLHHNTVRRHCEPLIPLAAIALPRRAPPTVPGCCTQVVPAQPQRRRFPRCFTPPAPSFSAGVAPEPAYSRGKLYRLPHDPLHPRLLPRPSLAHECVGKGGAAPAQDGFQPCRPRPGRDPPSLVGLACSTTTRDGSTLAVGLPLTGKGAIRVAGGEFL</sequence>
<reference evidence="3" key="8">
    <citation type="submission" date="2012-08" db="EMBL/GenBank/DDBJ databases">
        <title>The Second Rice Annotation Project Meeting (RAP2).</title>
        <authorList>
            <consortium name="The Rice Annotation Project (RAP)"/>
        </authorList>
    </citation>
    <scope>NUCLEOTIDE SEQUENCE</scope>
</reference>
<dbReference type="KEGG" id="osa:4331079"/>
<organism evidence="3 4">
    <name type="scientific">Oryza sativa subsp. japonica</name>
    <name type="common">Rice</name>
    <dbReference type="NCBI Taxonomy" id="39947"/>
    <lineage>
        <taxon>Eukaryota</taxon>
        <taxon>Viridiplantae</taxon>
        <taxon>Streptophyta</taxon>
        <taxon>Embryophyta</taxon>
        <taxon>Tracheophyta</taxon>
        <taxon>Spermatophyta</taxon>
        <taxon>Magnoliopsida</taxon>
        <taxon>Liliopsida</taxon>
        <taxon>Poales</taxon>
        <taxon>Poaceae</taxon>
        <taxon>BOP clade</taxon>
        <taxon>Oryzoideae</taxon>
        <taxon>Oryzeae</taxon>
        <taxon>Oryzinae</taxon>
        <taxon>Oryza</taxon>
        <taxon>Oryza sativa</taxon>
    </lineage>
</organism>
<evidence type="ECO:0000313" key="2">
    <source>
        <dbReference type="EMBL" id="BAD19236.1"/>
    </source>
</evidence>
<reference evidence="3" key="4">
    <citation type="journal article" date="2007" name="Genome Res.">
        <title>Curated Genome Annotation of Oryza sativa ssp. japonica and Comparative Genome Analysis with Arabidopsis thaliana.</title>
        <authorList>
            <consortium name="The Rice Annotation Project (RAP)"/>
            <person name="Itoh T."/>
            <person name="Tanaka T."/>
            <person name="Barrero R.A."/>
            <person name="Yamasaki C."/>
            <person name="Fujii Y."/>
            <person name="Hilton P.B."/>
            <person name="Antonio B.A."/>
            <person name="Aono H."/>
            <person name="Apweiler R."/>
            <person name="Bruskiewich R."/>
            <person name="Bureau T."/>
            <person name="Burr F."/>
            <person name="Costa de Oliveira A."/>
            <person name="Fuks G."/>
            <person name="Habara T."/>
            <person name="Haberer G."/>
            <person name="Han B."/>
            <person name="Harada E."/>
            <person name="Hiraki A.T."/>
            <person name="Hirochika H."/>
            <person name="Hoen D."/>
            <person name="Hokari H."/>
            <person name="Hosokawa S."/>
            <person name="Hsing Y."/>
            <person name="Ikawa H."/>
            <person name="Ikeo K."/>
            <person name="Imanishi T."/>
            <person name="Ito Y."/>
            <person name="Jaiswal P."/>
            <person name="Kanno M."/>
            <person name="Kawahara Y."/>
            <person name="Kawamura T."/>
            <person name="Kawashima H."/>
            <person name="Khurana J.P."/>
            <person name="Kikuchi S."/>
            <person name="Komatsu S."/>
            <person name="Koyanagi K.O."/>
            <person name="Kubooka H."/>
            <person name="Lieberherr D."/>
            <person name="Lin Y.C."/>
            <person name="Lonsdale D."/>
            <person name="Matsumoto T."/>
            <person name="Matsuya A."/>
            <person name="McCombie W.R."/>
            <person name="Messing J."/>
            <person name="Miyao A."/>
            <person name="Mulder N."/>
            <person name="Nagamura Y."/>
            <person name="Nam J."/>
            <person name="Namiki N."/>
            <person name="Numa H."/>
            <person name="Nurimoto S."/>
            <person name="O'donovan C."/>
            <person name="Ohyanagi H."/>
            <person name="Okido T."/>
            <person name="Oota S."/>
            <person name="Osato N."/>
            <person name="Palmer L.E."/>
            <person name="Quetier F."/>
            <person name="Raghuvanshi S."/>
            <person name="Saichi N."/>
            <person name="Sakai H."/>
            <person name="Sakai Y."/>
            <person name="Sakata K."/>
            <person name="Sakurai T."/>
            <person name="Sato F."/>
            <person name="Sato Y."/>
            <person name="Schoof H."/>
            <person name="Seki M."/>
            <person name="Shibata M."/>
            <person name="Shimizu Y."/>
            <person name="Shinozaki K."/>
            <person name="Shinso Y."/>
            <person name="Singh N.K."/>
            <person name="Smith-White B."/>
            <person name="Takeda J."/>
            <person name="Tanino M."/>
            <person name="Tatusova T."/>
            <person name="Thongjuea S."/>
            <person name="Todokoro F."/>
            <person name="Tsugane M."/>
            <person name="Tyagi A.K."/>
            <person name="Vanavichit A."/>
            <person name="Wang A."/>
            <person name="Wing R.A."/>
            <person name="Yamaguchi K."/>
            <person name="Yamamoto M."/>
            <person name="Yamamoto N."/>
            <person name="Yu Y."/>
            <person name="Zhang H."/>
            <person name="Zhao Q."/>
            <person name="Higo K."/>
            <person name="Burr B."/>
            <person name="Gojobori T."/>
            <person name="Sasaki T."/>
        </authorList>
    </citation>
    <scope>NUCLEOTIDE SEQUENCE</scope>
</reference>
<reference evidence="3 4" key="2">
    <citation type="journal article" date="2005" name="Nature">
        <title>The map-based sequence of the rice genome.</title>
        <authorList>
            <consortium name="International rice genome sequencing project (IRGSP)"/>
            <person name="Matsumoto T."/>
            <person name="Wu J."/>
            <person name="Kanamori H."/>
            <person name="Katayose Y."/>
            <person name="Fujisawa M."/>
            <person name="Namiki N."/>
            <person name="Mizuno H."/>
            <person name="Yamamoto K."/>
            <person name="Antonio B.A."/>
            <person name="Baba T."/>
            <person name="Sakata K."/>
            <person name="Nagamura Y."/>
            <person name="Aoki H."/>
            <person name="Arikawa K."/>
            <person name="Arita K."/>
            <person name="Bito T."/>
            <person name="Chiden Y."/>
            <person name="Fujitsuka N."/>
            <person name="Fukunaka R."/>
            <person name="Hamada M."/>
            <person name="Harada C."/>
            <person name="Hayashi A."/>
            <person name="Hijishita S."/>
            <person name="Honda M."/>
            <person name="Hosokawa S."/>
            <person name="Ichikawa Y."/>
            <person name="Idonuma A."/>
            <person name="Iijima M."/>
            <person name="Ikeda M."/>
            <person name="Ikeno M."/>
            <person name="Ito K."/>
            <person name="Ito S."/>
            <person name="Ito T."/>
            <person name="Ito Y."/>
            <person name="Ito Y."/>
            <person name="Iwabuchi A."/>
            <person name="Kamiya K."/>
            <person name="Karasawa W."/>
            <person name="Kurita K."/>
            <person name="Katagiri S."/>
            <person name="Kikuta A."/>
            <person name="Kobayashi H."/>
            <person name="Kobayashi N."/>
            <person name="Machita K."/>
            <person name="Maehara T."/>
            <person name="Masukawa M."/>
            <person name="Mizubayashi T."/>
            <person name="Mukai Y."/>
            <person name="Nagasaki H."/>
            <person name="Nagata Y."/>
            <person name="Naito S."/>
            <person name="Nakashima M."/>
            <person name="Nakama Y."/>
            <person name="Nakamichi Y."/>
            <person name="Nakamura M."/>
            <person name="Meguro A."/>
            <person name="Negishi M."/>
            <person name="Ohta I."/>
            <person name="Ohta T."/>
            <person name="Okamoto M."/>
            <person name="Ono N."/>
            <person name="Saji S."/>
            <person name="Sakaguchi M."/>
            <person name="Sakai K."/>
            <person name="Shibata M."/>
            <person name="Shimokawa T."/>
            <person name="Song J."/>
            <person name="Takazaki Y."/>
            <person name="Terasawa K."/>
            <person name="Tsugane M."/>
            <person name="Tsuji K."/>
            <person name="Ueda S."/>
            <person name="Waki K."/>
            <person name="Yamagata H."/>
            <person name="Yamamoto M."/>
            <person name="Yamamoto S."/>
            <person name="Yamane H."/>
            <person name="Yoshiki S."/>
            <person name="Yoshihara R."/>
            <person name="Yukawa K."/>
            <person name="Zhong H."/>
            <person name="Yano M."/>
            <person name="Yuan Q."/>
            <person name="Ouyang S."/>
            <person name="Liu J."/>
            <person name="Jones K.M."/>
            <person name="Gansberger K."/>
            <person name="Moffat K."/>
            <person name="Hill J."/>
            <person name="Bera J."/>
            <person name="Fadrosh D."/>
            <person name="Jin S."/>
            <person name="Johri S."/>
            <person name="Kim M."/>
            <person name="Overton L."/>
            <person name="Reardon M."/>
            <person name="Tsitrin T."/>
            <person name="Vuong H."/>
            <person name="Weaver B."/>
            <person name="Ciecko A."/>
            <person name="Tallon L."/>
            <person name="Jackson J."/>
            <person name="Pai G."/>
            <person name="Aken S.V."/>
            <person name="Utterback T."/>
            <person name="Reidmuller S."/>
            <person name="Feldblyum T."/>
            <person name="Hsiao J."/>
            <person name="Zismann V."/>
            <person name="Iobst S."/>
            <person name="de Vazeille A.R."/>
            <person name="Buell C.R."/>
            <person name="Ying K."/>
            <person name="Li Y."/>
            <person name="Lu T."/>
            <person name="Huang Y."/>
            <person name="Zhao Q."/>
            <person name="Feng Q."/>
            <person name="Zhang L."/>
            <person name="Zhu J."/>
            <person name="Weng Q."/>
            <person name="Mu J."/>
            <person name="Lu Y."/>
            <person name="Fan D."/>
            <person name="Liu Y."/>
            <person name="Guan J."/>
            <person name="Zhang Y."/>
            <person name="Yu S."/>
            <person name="Liu X."/>
            <person name="Zhang Y."/>
            <person name="Hong G."/>
            <person name="Han B."/>
            <person name="Choisne N."/>
            <person name="Demange N."/>
            <person name="Orjeda G."/>
            <person name="Samain S."/>
            <person name="Cattolico L."/>
            <person name="Pelletier E."/>
            <person name="Couloux A."/>
            <person name="Segurens B."/>
            <person name="Wincker P."/>
            <person name="D'Hont A."/>
            <person name="Scarpelli C."/>
            <person name="Weissenbach J."/>
            <person name="Salanoubat M."/>
            <person name="Quetier F."/>
            <person name="Yu Y."/>
            <person name="Kim H.R."/>
            <person name="Rambo T."/>
            <person name="Currie J."/>
            <person name="Collura K."/>
            <person name="Luo M."/>
            <person name="Yang T."/>
            <person name="Ammiraju J.S.S."/>
            <person name="Engler F."/>
            <person name="Soderlund C."/>
            <person name="Wing R.A."/>
            <person name="Palmer L.E."/>
            <person name="de la Bastide M."/>
            <person name="Spiegel L."/>
            <person name="Nascimento L."/>
            <person name="Zutavern T."/>
            <person name="O'Shaughnessy A."/>
            <person name="Dike S."/>
            <person name="Dedhia N."/>
            <person name="Preston R."/>
            <person name="Balija V."/>
            <person name="McCombie W.R."/>
            <person name="Chow T."/>
            <person name="Chen H."/>
            <person name="Chung M."/>
            <person name="Chen C."/>
            <person name="Shaw J."/>
            <person name="Wu H."/>
            <person name="Hsiao K."/>
            <person name="Chao Y."/>
            <person name="Chu M."/>
            <person name="Cheng C."/>
            <person name="Hour A."/>
            <person name="Lee P."/>
            <person name="Lin S."/>
            <person name="Lin Y."/>
            <person name="Liou J."/>
            <person name="Liu S."/>
            <person name="Hsing Y."/>
            <person name="Raghuvanshi S."/>
            <person name="Mohanty A."/>
            <person name="Bharti A.K."/>
            <person name="Gaur A."/>
            <person name="Gupta V."/>
            <person name="Kumar D."/>
            <person name="Ravi V."/>
            <person name="Vij S."/>
            <person name="Kapur A."/>
            <person name="Khurana P."/>
            <person name="Khurana P."/>
            <person name="Khurana J.P."/>
            <person name="Tyagi A.K."/>
            <person name="Gaikwad K."/>
            <person name="Singh A."/>
            <person name="Dalal V."/>
            <person name="Srivastava S."/>
            <person name="Dixit A."/>
            <person name="Pal A.K."/>
            <person name="Ghazi I.A."/>
            <person name="Yadav M."/>
            <person name="Pandit A."/>
            <person name="Bhargava A."/>
            <person name="Sureshbabu K."/>
            <person name="Batra K."/>
            <person name="Sharma T.R."/>
            <person name="Mohapatra T."/>
            <person name="Singh N.K."/>
            <person name="Messing J."/>
            <person name="Nelson A.B."/>
            <person name="Fuks G."/>
            <person name="Kavchok S."/>
            <person name="Keizer G."/>
            <person name="Linton E."/>
            <person name="Llaca V."/>
            <person name="Song R."/>
            <person name="Tanyolac B."/>
            <person name="Young S."/>
            <person name="Ho-Il K."/>
            <person name="Hahn J.H."/>
            <person name="Sangsakoo G."/>
            <person name="Vanavichit A."/>
            <person name="de Mattos Luiz.A.T."/>
            <person name="Zimmer P.D."/>
            <person name="Malone G."/>
            <person name="Dellagostin O."/>
            <person name="de Oliveira A.C."/>
            <person name="Bevan M."/>
            <person name="Bancroft I."/>
            <person name="Minx P."/>
            <person name="Cordum H."/>
            <person name="Wilson R."/>
            <person name="Cheng Z."/>
            <person name="Jin W."/>
            <person name="Jiang J."/>
            <person name="Leong S.A."/>
            <person name="Iwama H."/>
            <person name="Gojobori T."/>
            <person name="Itoh T."/>
            <person name="Niimura Y."/>
            <person name="Fujii Y."/>
            <person name="Habara T."/>
            <person name="Sakai H."/>
            <person name="Sato Y."/>
            <person name="Wilson G."/>
            <person name="Kumar K."/>
            <person name="McCouch S."/>
            <person name="Juretic N."/>
            <person name="Hoen D."/>
            <person name="Wright S."/>
            <person name="Bruskiewich R."/>
            <person name="Bureau T."/>
            <person name="Miyao A."/>
            <person name="Hirochika H."/>
            <person name="Nishikawa T."/>
            <person name="Kadowaki K."/>
            <person name="Sugiura M."/>
            <person name="Burr B."/>
            <person name="Sasaki T."/>
        </authorList>
    </citation>
    <scope>NUCLEOTIDE SEQUENCE [LARGE SCALE GENOMIC DNA]</scope>
    <source>
        <strain evidence="4">cv. Nipponbare</strain>
    </source>
</reference>
<proteinExistence type="predicted"/>
<dbReference type="EMBL" id="AP004064">
    <property type="protein sequence ID" value="BAD19236.1"/>
    <property type="molecule type" value="Genomic_DNA"/>
</dbReference>
<reference evidence="2" key="1">
    <citation type="submission" date="2001-08" db="EMBL/GenBank/DDBJ databases">
        <title>Oryza sativa nipponbare(GA3) genomic DNA, chromosome 2, BAC clone:OJ1520_C09.</title>
        <authorList>
            <person name="Sasaki T."/>
            <person name="Matsumoto T."/>
            <person name="Yamamoto K."/>
        </authorList>
    </citation>
    <scope>NUCLEOTIDE SEQUENCE</scope>
</reference>
<name>Q0DWL9_ORYSJ</name>
<evidence type="ECO:0000256" key="1">
    <source>
        <dbReference type="SAM" id="MobiDB-lite"/>
    </source>
</evidence>
<dbReference type="KEGG" id="dosa:Os02g0807300"/>
<reference evidence="4" key="6">
    <citation type="journal article" date="2008" name="Nucleic Acids Res.">
        <title>The rice annotation project database (RAP-DB): 2008 update.</title>
        <authorList>
            <consortium name="The rice annotation project (RAP)"/>
        </authorList>
    </citation>
    <scope>GENOME REANNOTATION</scope>
    <source>
        <strain evidence="4">cv. Nipponbare</strain>
    </source>
</reference>
<gene>
    <name evidence="3" type="ordered locus">Os02g0807300</name>
    <name evidence="2" type="ORF">OJ1520_C09.4</name>
</gene>
<dbReference type="AlphaFoldDB" id="Q0DWL9"/>
<reference evidence="3" key="7">
    <citation type="submission" date="2012-08" db="EMBL/GenBank/DDBJ databases">
        <title>Oryza sativa nipponbare(GA3) genomic DNA, chromosome 2.</title>
        <authorList>
            <consortium name="IRGSP(International Rice Genome Sequencing Project)"/>
        </authorList>
    </citation>
    <scope>NUCLEOTIDE SEQUENCE</scope>
</reference>
<feature type="region of interest" description="Disordered" evidence="1">
    <location>
        <begin position="127"/>
        <end position="146"/>
    </location>
</feature>
<evidence type="ECO:0000313" key="4">
    <source>
        <dbReference type="Proteomes" id="UP000000763"/>
    </source>
</evidence>
<dbReference type="GeneID" id="4331079"/>
<accession>Q0DWL9</accession>